<dbReference type="Proteomes" id="UP000011083">
    <property type="component" value="Unassembled WGS sequence"/>
</dbReference>
<evidence type="ECO:0000259" key="2">
    <source>
        <dbReference type="PROSITE" id="PS50181"/>
    </source>
</evidence>
<feature type="domain" description="F-box" evidence="2">
    <location>
        <begin position="39"/>
        <end position="101"/>
    </location>
</feature>
<protein>
    <submittedName>
        <fullName evidence="3">Fbox domain containing protein</fullName>
    </submittedName>
</protein>
<feature type="region of interest" description="Disordered" evidence="1">
    <location>
        <begin position="1"/>
        <end position="41"/>
    </location>
</feature>
<dbReference type="VEuPathDB" id="AmoebaDB:ACA1_326190"/>
<dbReference type="Gene3D" id="1.20.1280.50">
    <property type="match status" value="1"/>
</dbReference>
<dbReference type="RefSeq" id="XP_004367798.1">
    <property type="nucleotide sequence ID" value="XM_004367741.1"/>
</dbReference>
<dbReference type="EMBL" id="KB007813">
    <property type="protein sequence ID" value="ELR24525.1"/>
    <property type="molecule type" value="Genomic_DNA"/>
</dbReference>
<proteinExistence type="predicted"/>
<dbReference type="KEGG" id="acan:ACA1_326190"/>
<evidence type="ECO:0000313" key="3">
    <source>
        <dbReference type="EMBL" id="ELR24525.1"/>
    </source>
</evidence>
<evidence type="ECO:0000256" key="1">
    <source>
        <dbReference type="SAM" id="MobiDB-lite"/>
    </source>
</evidence>
<dbReference type="CDD" id="cd09917">
    <property type="entry name" value="F-box_SF"/>
    <property type="match status" value="1"/>
</dbReference>
<dbReference type="InterPro" id="IPR001810">
    <property type="entry name" value="F-box_dom"/>
</dbReference>
<dbReference type="AlphaFoldDB" id="L8HH77"/>
<dbReference type="SMART" id="SM00256">
    <property type="entry name" value="FBOX"/>
    <property type="match status" value="1"/>
</dbReference>
<feature type="compositionally biased region" description="Polar residues" evidence="1">
    <location>
        <begin position="17"/>
        <end position="30"/>
    </location>
</feature>
<dbReference type="SUPFAM" id="SSF81383">
    <property type="entry name" value="F-box domain"/>
    <property type="match status" value="1"/>
</dbReference>
<name>L8HH77_ACACF</name>
<sequence>MEQEAPLTTMRKRKARSASSHDNNSDTEQTPTPPNKRPATQLPELPLEVVCTVLGWVDVADLVRAQLVCRDWHALISSSSSSSSSTSASSSTFSADLWRRVYFNTWPLLGVLTSWPQPSTHRAPTLASEARLPWNGEQEQSVRLVGHPDWRAIGLERLRLHTFDGRHTAENAEAVARLRGNMSRGVVGVLAALDPNTYYRRIHIAKTIVDADADGGGGGDELQDKEYAVDAVVYSATTGLPLHVALAYAAREDMGDGTPVFDDHHCPSVVFYVGVNPREAVVRPEDVESAEALEDAFDMLRCVMLNMVEYLVGPEAERLTHVEVQDYLRALLNTGDADWVVLPEFPEPGTRLPRPFVGAHSLSRGPQ</sequence>
<evidence type="ECO:0000313" key="4">
    <source>
        <dbReference type="Proteomes" id="UP000011083"/>
    </source>
</evidence>
<dbReference type="Pfam" id="PF12937">
    <property type="entry name" value="F-box-like"/>
    <property type="match status" value="1"/>
</dbReference>
<keyword evidence="4" id="KW-1185">Reference proteome</keyword>
<gene>
    <name evidence="3" type="ORF">ACA1_326190</name>
</gene>
<organism evidence="3 4">
    <name type="scientific">Acanthamoeba castellanii (strain ATCC 30010 / Neff)</name>
    <dbReference type="NCBI Taxonomy" id="1257118"/>
    <lineage>
        <taxon>Eukaryota</taxon>
        <taxon>Amoebozoa</taxon>
        <taxon>Discosea</taxon>
        <taxon>Longamoebia</taxon>
        <taxon>Centramoebida</taxon>
        <taxon>Acanthamoebidae</taxon>
        <taxon>Acanthamoeba</taxon>
    </lineage>
</organism>
<dbReference type="PROSITE" id="PS50181">
    <property type="entry name" value="FBOX"/>
    <property type="match status" value="1"/>
</dbReference>
<dbReference type="InterPro" id="IPR036047">
    <property type="entry name" value="F-box-like_dom_sf"/>
</dbReference>
<accession>L8HH77</accession>
<dbReference type="GeneID" id="14925543"/>
<reference evidence="3 4" key="1">
    <citation type="journal article" date="2013" name="Genome Biol.">
        <title>Genome of Acanthamoeba castellanii highlights extensive lateral gene transfer and early evolution of tyrosine kinase signaling.</title>
        <authorList>
            <person name="Clarke M."/>
            <person name="Lohan A.J."/>
            <person name="Liu B."/>
            <person name="Lagkouvardos I."/>
            <person name="Roy S."/>
            <person name="Zafar N."/>
            <person name="Bertelli C."/>
            <person name="Schilde C."/>
            <person name="Kianianmomeni A."/>
            <person name="Burglin T.R."/>
            <person name="Frech C."/>
            <person name="Turcotte B."/>
            <person name="Kopec K.O."/>
            <person name="Synnott J.M."/>
            <person name="Choo C."/>
            <person name="Paponov I."/>
            <person name="Finkler A."/>
            <person name="Soon Heng Tan C."/>
            <person name="Hutchins A.P."/>
            <person name="Weinmeier T."/>
            <person name="Rattei T."/>
            <person name="Chu J.S."/>
            <person name="Gimenez G."/>
            <person name="Irimia M."/>
            <person name="Rigden D.J."/>
            <person name="Fitzpatrick D.A."/>
            <person name="Lorenzo-Morales J."/>
            <person name="Bateman A."/>
            <person name="Chiu C.H."/>
            <person name="Tang P."/>
            <person name="Hegemann P."/>
            <person name="Fromm H."/>
            <person name="Raoult D."/>
            <person name="Greub G."/>
            <person name="Miranda-Saavedra D."/>
            <person name="Chen N."/>
            <person name="Nash P."/>
            <person name="Ginger M.L."/>
            <person name="Horn M."/>
            <person name="Schaap P."/>
            <person name="Caler L."/>
            <person name="Loftus B."/>
        </authorList>
    </citation>
    <scope>NUCLEOTIDE SEQUENCE [LARGE SCALE GENOMIC DNA]</scope>
    <source>
        <strain evidence="3 4">Neff</strain>
    </source>
</reference>